<gene>
    <name evidence="1" type="ORF">PMH09_10630</name>
</gene>
<comment type="caution">
    <text evidence="1">The sequence shown here is derived from an EMBL/GenBank/DDBJ whole genome shotgun (WGS) entry which is preliminary data.</text>
</comment>
<dbReference type="InterPro" id="IPR011335">
    <property type="entry name" value="Restrct_endonuc-II-like"/>
</dbReference>
<reference evidence="1 2" key="1">
    <citation type="submission" date="2023-01" db="EMBL/GenBank/DDBJ databases">
        <title>Novel diversity within Roseofilum (Cyanobacteria; Desertifilaceae) from marine benthic mats with descriptions of four novel species.</title>
        <authorList>
            <person name="Wang Y."/>
            <person name="Berthold D.E."/>
            <person name="Hu J."/>
            <person name="Lefler F.W."/>
            <person name="Laughinghouse H.D. IV."/>
        </authorList>
    </citation>
    <scope>NUCLEOTIDE SEQUENCE [LARGE SCALE GENOMIC DNA]</scope>
    <source>
        <strain evidence="1 2">BLCC-M143</strain>
    </source>
</reference>
<keyword evidence="2" id="KW-1185">Reference proteome</keyword>
<proteinExistence type="predicted"/>
<dbReference type="SUPFAM" id="SSF52980">
    <property type="entry name" value="Restriction endonuclease-like"/>
    <property type="match status" value="1"/>
</dbReference>
<name>A0ABT7BWW1_9CYAN</name>
<dbReference type="Proteomes" id="UP001232992">
    <property type="component" value="Unassembled WGS sequence"/>
</dbReference>
<sequence length="138" mass="15549">MSAKDVYHNTVKVALQKEGWVITHDPLVLELSSGRLEIDLGAEQLVAAEKDSIQIAVEIKSFLLPSATSQFHQALGQFLNYRVALKVKDSNRILFLAVPAKVYRNFFSGELAQLSIAEYQVKLIVFDSEQEVIVEWKD</sequence>
<evidence type="ECO:0000313" key="2">
    <source>
        <dbReference type="Proteomes" id="UP001232992"/>
    </source>
</evidence>
<evidence type="ECO:0000313" key="1">
    <source>
        <dbReference type="EMBL" id="MDJ1183655.1"/>
    </source>
</evidence>
<dbReference type="EMBL" id="JAQOSQ010000009">
    <property type="protein sequence ID" value="MDJ1183655.1"/>
    <property type="molecule type" value="Genomic_DNA"/>
</dbReference>
<dbReference type="RefSeq" id="WP_283758308.1">
    <property type="nucleotide sequence ID" value="NZ_JAQOSQ010000009.1"/>
</dbReference>
<dbReference type="Pfam" id="PF08814">
    <property type="entry name" value="XisH"/>
    <property type="match status" value="1"/>
</dbReference>
<protein>
    <submittedName>
        <fullName evidence="1">Element excision factor XisH family protein</fullName>
    </submittedName>
</protein>
<organism evidence="1 2">
    <name type="scientific">Roseofilum casamattae BLCC-M143</name>
    <dbReference type="NCBI Taxonomy" id="3022442"/>
    <lineage>
        <taxon>Bacteria</taxon>
        <taxon>Bacillati</taxon>
        <taxon>Cyanobacteriota</taxon>
        <taxon>Cyanophyceae</taxon>
        <taxon>Desertifilales</taxon>
        <taxon>Desertifilaceae</taxon>
        <taxon>Roseofilum</taxon>
        <taxon>Roseofilum casamattae</taxon>
    </lineage>
</organism>
<dbReference type="InterPro" id="IPR014919">
    <property type="entry name" value="XisH"/>
</dbReference>
<dbReference type="InterPro" id="IPR011856">
    <property type="entry name" value="tRNA_endonuc-like_dom_sf"/>
</dbReference>
<accession>A0ABT7BWW1</accession>
<dbReference type="CDD" id="cd22366">
    <property type="entry name" value="XisH-like"/>
    <property type="match status" value="1"/>
</dbReference>
<dbReference type="Gene3D" id="3.40.1350.10">
    <property type="match status" value="1"/>
</dbReference>